<gene>
    <name evidence="2" type="ORF">BGV66_11570</name>
</gene>
<comment type="caution">
    <text evidence="2">The sequence shown here is derived from an EMBL/GenBank/DDBJ whole genome shotgun (WGS) entry which is preliminary data.</text>
</comment>
<accession>A0ABD6Q535</accession>
<name>A0ABD6Q535_9BURK</name>
<evidence type="ECO:0000313" key="2">
    <source>
        <dbReference type="EMBL" id="OJA47750.1"/>
    </source>
</evidence>
<dbReference type="GO" id="GO:0003677">
    <property type="term" value="F:DNA binding"/>
    <property type="evidence" value="ECO:0007669"/>
    <property type="project" value="UniProtKB-KW"/>
</dbReference>
<evidence type="ECO:0000256" key="1">
    <source>
        <dbReference type="ARBA" id="ARBA00023125"/>
    </source>
</evidence>
<dbReference type="EMBL" id="MEAU01000014">
    <property type="protein sequence ID" value="OJA47750.1"/>
    <property type="molecule type" value="Genomic_DNA"/>
</dbReference>
<sequence>MPPAAIKPKHVYGYLDKRAQLGAPAKADKEVALLSAILEFGRRHGEVETNPCRGIEYNPTRPRQRYVTQDEIELAAEVA</sequence>
<reference evidence="3" key="1">
    <citation type="submission" date="2016-08" db="EMBL/GenBank/DDBJ databases">
        <title>Population biology and virulence potential of Burkholderia ubonensis.</title>
        <authorList>
            <person name="Price E.P."/>
            <person name="Currie B.J."/>
            <person name="Wagner D.M."/>
        </authorList>
    </citation>
    <scope>NUCLEOTIDE SEQUENCE [LARGE SCALE GENOMIC DNA]</scope>
    <source>
        <strain evidence="3">MSMB0103</strain>
    </source>
</reference>
<dbReference type="InterPro" id="IPR010998">
    <property type="entry name" value="Integrase_recombinase_N"/>
</dbReference>
<dbReference type="Proteomes" id="UP000183667">
    <property type="component" value="Unassembled WGS sequence"/>
</dbReference>
<protein>
    <recommendedName>
        <fullName evidence="4">Integrase</fullName>
    </recommendedName>
</protein>
<keyword evidence="1" id="KW-0238">DNA-binding</keyword>
<dbReference type="InterPro" id="IPR011010">
    <property type="entry name" value="DNA_brk_join_enz"/>
</dbReference>
<evidence type="ECO:0008006" key="4">
    <source>
        <dbReference type="Google" id="ProtNLM"/>
    </source>
</evidence>
<dbReference type="AlphaFoldDB" id="A0ABD6Q535"/>
<proteinExistence type="predicted"/>
<evidence type="ECO:0000313" key="3">
    <source>
        <dbReference type="Proteomes" id="UP000183667"/>
    </source>
</evidence>
<dbReference type="SUPFAM" id="SSF56349">
    <property type="entry name" value="DNA breaking-rejoining enzymes"/>
    <property type="match status" value="1"/>
</dbReference>
<dbReference type="Gene3D" id="1.10.150.130">
    <property type="match status" value="1"/>
</dbReference>
<organism evidence="2 3">
    <name type="scientific">Burkholderia ubonensis</name>
    <dbReference type="NCBI Taxonomy" id="101571"/>
    <lineage>
        <taxon>Bacteria</taxon>
        <taxon>Pseudomonadati</taxon>
        <taxon>Pseudomonadota</taxon>
        <taxon>Betaproteobacteria</taxon>
        <taxon>Burkholderiales</taxon>
        <taxon>Burkholderiaceae</taxon>
        <taxon>Burkholderia</taxon>
        <taxon>Burkholderia cepacia complex</taxon>
    </lineage>
</organism>